<keyword evidence="3" id="KW-1185">Reference proteome</keyword>
<evidence type="ECO:0000256" key="1">
    <source>
        <dbReference type="SAM" id="SignalP"/>
    </source>
</evidence>
<reference evidence="2" key="1">
    <citation type="journal article" date="2014" name="Int. J. Syst. Evol. Microbiol.">
        <title>Complete genome sequence of Corynebacterium casei LMG S-19264T (=DSM 44701T), isolated from a smear-ripened cheese.</title>
        <authorList>
            <consortium name="US DOE Joint Genome Institute (JGI-PGF)"/>
            <person name="Walter F."/>
            <person name="Albersmeier A."/>
            <person name="Kalinowski J."/>
            <person name="Ruckert C."/>
        </authorList>
    </citation>
    <scope>NUCLEOTIDE SEQUENCE</scope>
    <source>
        <strain evidence="2">NBRC 101628</strain>
    </source>
</reference>
<reference evidence="2" key="2">
    <citation type="submission" date="2023-01" db="EMBL/GenBank/DDBJ databases">
        <title>Draft genome sequence of Paraferrimonas sedimenticola strain NBRC 101628.</title>
        <authorList>
            <person name="Sun Q."/>
            <person name="Mori K."/>
        </authorList>
    </citation>
    <scope>NUCLEOTIDE SEQUENCE</scope>
    <source>
        <strain evidence="2">NBRC 101628</strain>
    </source>
</reference>
<evidence type="ECO:0000313" key="2">
    <source>
        <dbReference type="EMBL" id="GLP95501.1"/>
    </source>
</evidence>
<dbReference type="Gene3D" id="2.40.160.50">
    <property type="entry name" value="membrane protein fhac: a member of the omp85/tpsb transporter family"/>
    <property type="match status" value="1"/>
</dbReference>
<dbReference type="Proteomes" id="UP001161422">
    <property type="component" value="Unassembled WGS sequence"/>
</dbReference>
<keyword evidence="1" id="KW-0732">Signal</keyword>
<sequence length="361" mass="39679">MKFKTLLCSSLLSISPLWAVADTVEESEQQAEKKDTKFAVMPVPVTDDALGAGLGVNAMYIHERAEGATKPSVSFAYAQYTDTKSYMGIVGHDHMFANDAWRAEVYAGYFGLNLKYYGAGGAPLPEPAKYASNSTFLYGSIRKQIIPNLYAGIHALYSGGRANLREDVPDDERKVFNHLMGGNNSAAGFVVSYDTRDNFLAARKGLLVEAKTLHYRKNRDTGKPYHYANVKLNHYIPLGDHVLAYRIGSRNSIGNVPIYQLAHPDIRGFDWNKYKGNAVLQGEVEYRHNFNETWGGVVFAGAAAIGDSIDKLFGKESRLIPSAGIGARYTLNREEGLVIGADIATSEGNGTTFYLRFGEAF</sequence>
<accession>A0AA37VU55</accession>
<organism evidence="2 3">
    <name type="scientific">Paraferrimonas sedimenticola</name>
    <dbReference type="NCBI Taxonomy" id="375674"/>
    <lineage>
        <taxon>Bacteria</taxon>
        <taxon>Pseudomonadati</taxon>
        <taxon>Pseudomonadota</taxon>
        <taxon>Gammaproteobacteria</taxon>
        <taxon>Alteromonadales</taxon>
        <taxon>Ferrimonadaceae</taxon>
        <taxon>Paraferrimonas</taxon>
    </lineage>
</organism>
<dbReference type="AlphaFoldDB" id="A0AA37VU55"/>
<feature type="chain" id="PRO_5041355766" evidence="1">
    <location>
        <begin position="22"/>
        <end position="361"/>
    </location>
</feature>
<name>A0AA37VU55_9GAMM</name>
<comment type="caution">
    <text evidence="2">The sequence shown here is derived from an EMBL/GenBank/DDBJ whole genome shotgun (WGS) entry which is preliminary data.</text>
</comment>
<dbReference type="EMBL" id="BSNC01000003">
    <property type="protein sequence ID" value="GLP95501.1"/>
    <property type="molecule type" value="Genomic_DNA"/>
</dbReference>
<dbReference type="RefSeq" id="WP_095505505.1">
    <property type="nucleotide sequence ID" value="NZ_BSNC01000003.1"/>
</dbReference>
<evidence type="ECO:0000313" key="3">
    <source>
        <dbReference type="Proteomes" id="UP001161422"/>
    </source>
</evidence>
<proteinExistence type="predicted"/>
<gene>
    <name evidence="2" type="ORF">GCM10007895_08070</name>
</gene>
<protein>
    <submittedName>
        <fullName evidence="2">Membrane protein</fullName>
    </submittedName>
</protein>
<feature type="signal peptide" evidence="1">
    <location>
        <begin position="1"/>
        <end position="21"/>
    </location>
</feature>